<dbReference type="AlphaFoldDB" id="A0A4Q0MKJ3"/>
<dbReference type="InterPro" id="IPR003959">
    <property type="entry name" value="ATPase_AAA_core"/>
</dbReference>
<dbReference type="RefSeq" id="WP_164919526.1">
    <property type="nucleotide sequence ID" value="NZ_RYFI01000005.1"/>
</dbReference>
<evidence type="ECO:0000256" key="2">
    <source>
        <dbReference type="ARBA" id="ARBA00022741"/>
    </source>
</evidence>
<name>A0A4Q0MKJ3_9HYPH</name>
<accession>A0A4Q0MKJ3</accession>
<dbReference type="GO" id="GO:0005524">
    <property type="term" value="F:ATP binding"/>
    <property type="evidence" value="ECO:0007669"/>
    <property type="project" value="UniProtKB-KW"/>
</dbReference>
<dbReference type="SMART" id="SM00382">
    <property type="entry name" value="AAA"/>
    <property type="match status" value="1"/>
</dbReference>
<comment type="similarity">
    <text evidence="1">Belongs to the AAA ATPase family.</text>
</comment>
<dbReference type="SUPFAM" id="SSF52540">
    <property type="entry name" value="P-loop containing nucleoside triphosphate hydrolases"/>
    <property type="match status" value="1"/>
</dbReference>
<evidence type="ECO:0000313" key="5">
    <source>
        <dbReference type="EMBL" id="RXF74130.1"/>
    </source>
</evidence>
<evidence type="ECO:0000256" key="1">
    <source>
        <dbReference type="ARBA" id="ARBA00006914"/>
    </source>
</evidence>
<evidence type="ECO:0000313" key="6">
    <source>
        <dbReference type="Proteomes" id="UP000289708"/>
    </source>
</evidence>
<evidence type="ECO:0000259" key="4">
    <source>
        <dbReference type="SMART" id="SM00382"/>
    </source>
</evidence>
<gene>
    <name evidence="5" type="ORF">EK403_07090</name>
</gene>
<organism evidence="5 6">
    <name type="scientific">Hansschlegelia zhihuaiae</name>
    <dbReference type="NCBI Taxonomy" id="405005"/>
    <lineage>
        <taxon>Bacteria</taxon>
        <taxon>Pseudomonadati</taxon>
        <taxon>Pseudomonadota</taxon>
        <taxon>Alphaproteobacteria</taxon>
        <taxon>Hyphomicrobiales</taxon>
        <taxon>Methylopilaceae</taxon>
        <taxon>Hansschlegelia</taxon>
    </lineage>
</organism>
<protein>
    <submittedName>
        <fullName evidence="5">ATP-binding protein</fullName>
    </submittedName>
</protein>
<dbReference type="EMBL" id="RYFI01000005">
    <property type="protein sequence ID" value="RXF74130.1"/>
    <property type="molecule type" value="Genomic_DNA"/>
</dbReference>
<keyword evidence="6" id="KW-1185">Reference proteome</keyword>
<dbReference type="InterPro" id="IPR027417">
    <property type="entry name" value="P-loop_NTPase"/>
</dbReference>
<comment type="caution">
    <text evidence="5">The sequence shown here is derived from an EMBL/GenBank/DDBJ whole genome shotgun (WGS) entry which is preliminary data.</text>
</comment>
<proteinExistence type="inferred from homology"/>
<dbReference type="InterPro" id="IPR003593">
    <property type="entry name" value="AAA+_ATPase"/>
</dbReference>
<keyword evidence="3 5" id="KW-0067">ATP-binding</keyword>
<keyword evidence="2" id="KW-0547">Nucleotide-binding</keyword>
<feature type="domain" description="AAA+ ATPase" evidence="4">
    <location>
        <begin position="216"/>
        <end position="348"/>
    </location>
</feature>
<dbReference type="GO" id="GO:0016887">
    <property type="term" value="F:ATP hydrolysis activity"/>
    <property type="evidence" value="ECO:0007669"/>
    <property type="project" value="InterPro"/>
</dbReference>
<dbReference type="InterPro" id="IPR050221">
    <property type="entry name" value="26S_Proteasome_ATPase"/>
</dbReference>
<dbReference type="Proteomes" id="UP000289708">
    <property type="component" value="Unassembled WGS sequence"/>
</dbReference>
<dbReference type="CDD" id="cd19481">
    <property type="entry name" value="RecA-like_protease"/>
    <property type="match status" value="1"/>
</dbReference>
<evidence type="ECO:0000256" key="3">
    <source>
        <dbReference type="ARBA" id="ARBA00022840"/>
    </source>
</evidence>
<dbReference type="Gene3D" id="3.40.50.300">
    <property type="entry name" value="P-loop containing nucleotide triphosphate hydrolases"/>
    <property type="match status" value="1"/>
</dbReference>
<dbReference type="Pfam" id="PF00004">
    <property type="entry name" value="AAA"/>
    <property type="match status" value="1"/>
</dbReference>
<reference evidence="5 6" key="1">
    <citation type="submission" date="2018-12" db="EMBL/GenBank/DDBJ databases">
        <title>bacterium Hansschlegelia zhihuaiae S113.</title>
        <authorList>
            <person name="He J."/>
        </authorList>
    </citation>
    <scope>NUCLEOTIDE SEQUENCE [LARGE SCALE GENOMIC DNA]</scope>
    <source>
        <strain evidence="5 6">S 113</strain>
    </source>
</reference>
<dbReference type="PANTHER" id="PTHR23073">
    <property type="entry name" value="26S PROTEASOME REGULATORY SUBUNIT"/>
    <property type="match status" value="1"/>
</dbReference>
<feature type="non-terminal residue" evidence="5">
    <location>
        <position position="1"/>
    </location>
</feature>
<sequence>AGAGSRLGLAVFELRPPRLDGAALSLVMTRVTRAAQLNGFAVLVDAARIRRLAGGGNRDAAEDALAAVMAGLDCSAVALEEEPRDAAPGWRPILVAPPGDGERLEIWRAVAPEGAALNEGALAELAAQFPLGPAEIAEVASASPAFRPQELWAAARERCRASTEGLGDIVIPRYGWDDIVLPSDALDDLRAIAAQARHRALVYNQWGFGARLVRNSGVTALFAGPSGVGKTMAAEVICQDLGVDLLRIDLSGVISKYIGETEKNLKRVFDGAQRSGAALFFDEADALFGKRSEVKDSHDRYANIEVSYLLQRMEAFSGLAILATNMKAHLDQAFLRRLRYVVDLPFPTGDLRREIWRRAFPAAAPTEALDLDMLARLEIAGGNIVVIAVNAAFHAAAEGRPIAMAHVLRAARSEFRKLDRELRLPLGMEARHGR</sequence>